<accession>A0A8J8WJ98</accession>
<protein>
    <recommendedName>
        <fullName evidence="3">Vacuolar protein sorting-associated protein 62</fullName>
    </recommendedName>
</protein>
<dbReference type="Proteomes" id="UP000631181">
    <property type="component" value="Unassembled WGS sequence"/>
</dbReference>
<dbReference type="InterPro" id="IPR014980">
    <property type="entry name" value="DOPA_dioxygen"/>
</dbReference>
<dbReference type="SUPFAM" id="SSF143410">
    <property type="entry name" value="DOPA-like"/>
    <property type="match status" value="1"/>
</dbReference>
<dbReference type="PANTHER" id="PTHR48174:SF5">
    <property type="entry name" value="VACUOLAR PROTEIN SORTING-ASSOCIATED PROTEIN 62"/>
    <property type="match status" value="1"/>
</dbReference>
<dbReference type="OrthoDB" id="188042at2759"/>
<comment type="caution">
    <text evidence="1">The sequence shown here is derived from an EMBL/GenBank/DDBJ whole genome shotgun (WGS) entry which is preliminary data.</text>
</comment>
<dbReference type="InterPro" id="IPR009291">
    <property type="entry name" value="Vps62"/>
</dbReference>
<reference evidence="1" key="1">
    <citation type="journal article" date="2020" name="Front. Microbiol.">
        <title>Gene regulatory networks of Penicillium echinulatum 2HH and Penicillium oxalicum 114-2 inferred by a computational biology approach.</title>
        <authorList>
            <person name="Lenz A.R."/>
            <person name="Galan-Vasquez E."/>
            <person name="Balbinot E."/>
            <person name="De Abreu F.P."/>
            <person name="De Oliveira N.S."/>
            <person name="Da Rosa L.O."/>
            <person name="De Avila E Silva S."/>
            <person name="Camassola M."/>
            <person name="Dillon A.J.P."/>
            <person name="Perez-Rueda E."/>
        </authorList>
    </citation>
    <scope>NUCLEOTIDE SEQUENCE</scope>
    <source>
        <strain evidence="1">S1M29</strain>
    </source>
</reference>
<organism evidence="1 2">
    <name type="scientific">Penicillium ucsense</name>
    <dbReference type="NCBI Taxonomy" id="2839758"/>
    <lineage>
        <taxon>Eukaryota</taxon>
        <taxon>Fungi</taxon>
        <taxon>Dikarya</taxon>
        <taxon>Ascomycota</taxon>
        <taxon>Pezizomycotina</taxon>
        <taxon>Eurotiomycetes</taxon>
        <taxon>Eurotiomycetidae</taxon>
        <taxon>Eurotiales</taxon>
        <taxon>Aspergillaceae</taxon>
        <taxon>Penicillium</taxon>
    </lineage>
</organism>
<dbReference type="Gene3D" id="3.30.70.1240">
    <property type="entry name" value="DOPA-like domains"/>
    <property type="match status" value="1"/>
</dbReference>
<sequence length="471" mass="52287">MTDQFAYSYPSPLAGYEKLEPLSEERNEDGKSLVNPQHGILSKAYEEFPDPLCKGLRGGFDIHIYHYQTNPEQAKFARELWERIRREFPELRIYTFFDRPIGPHPVAMFEVNLFTPAQFGAFVPWLVINRGPLNDSENSSSPVMHIPLPHLAALGLLAVPTISASVTIPTYVYDYAPLVWLHSQDAYRPSDLQAQLDHTTPEVDWKPVQGAPSPLTLNNLDQLNNLGNSSVFLTSHEGIAANPQPAWLRGVTPDASGRAGNITACAIVVVDHGEGNIDAFYFYFYAYNKGDKVLGLEFGDHIGDWEHNMIRFANGTPQALWYSQHASGQAFTYGAVEKQGKRPLSYSGNGTHANYAIAGQHDHTIPGINLPVGFLLDYTDRGVLWDPTLNAWSYTYDPSTGVFTPSSPDVPATWLDFNGVWGDDQPLGEPSIFGEAEFVAGPHGPKFKVLNRTLVCPSKPCIVLPFRIWAV</sequence>
<dbReference type="AlphaFoldDB" id="A0A8J8WJ98"/>
<dbReference type="PANTHER" id="PTHR48174">
    <property type="entry name" value="DUF946 FAMILY PROTEIN"/>
    <property type="match status" value="1"/>
</dbReference>
<keyword evidence="2" id="KW-1185">Reference proteome</keyword>
<dbReference type="Pfam" id="PF06101">
    <property type="entry name" value="Vps62"/>
    <property type="match status" value="1"/>
</dbReference>
<evidence type="ECO:0000313" key="1">
    <source>
        <dbReference type="EMBL" id="KAF7718750.1"/>
    </source>
</evidence>
<evidence type="ECO:0000313" key="2">
    <source>
        <dbReference type="Proteomes" id="UP000631181"/>
    </source>
</evidence>
<dbReference type="InterPro" id="IPR023389">
    <property type="entry name" value="DOPA-like_sf"/>
</dbReference>
<evidence type="ECO:0008006" key="3">
    <source>
        <dbReference type="Google" id="ProtNLM"/>
    </source>
</evidence>
<proteinExistence type="predicted"/>
<name>A0A8J8WJ98_9EURO</name>
<dbReference type="Pfam" id="PF08883">
    <property type="entry name" value="DOPA_dioxygen"/>
    <property type="match status" value="1"/>
</dbReference>
<dbReference type="EMBL" id="WIWV01000012">
    <property type="protein sequence ID" value="KAF7718750.1"/>
    <property type="molecule type" value="Genomic_DNA"/>
</dbReference>
<gene>
    <name evidence="1" type="ORF">PECM_001170</name>
</gene>